<gene>
    <name evidence="2" type="ORF">SAMN05216466_10715</name>
</gene>
<organism evidence="2 3">
    <name type="scientific">Paraburkholderia phenazinium</name>
    <dbReference type="NCBI Taxonomy" id="60549"/>
    <lineage>
        <taxon>Bacteria</taxon>
        <taxon>Pseudomonadati</taxon>
        <taxon>Pseudomonadota</taxon>
        <taxon>Betaproteobacteria</taxon>
        <taxon>Burkholderiales</taxon>
        <taxon>Burkholderiaceae</taxon>
        <taxon>Paraburkholderia</taxon>
    </lineage>
</organism>
<evidence type="ECO:0000313" key="3">
    <source>
        <dbReference type="Proteomes" id="UP000199706"/>
    </source>
</evidence>
<sequence length="121" mass="12277">MAPVRLIRALPGAVVLTLCAAVSLLALATPMAFAASSSGGQPLILDTQHGISDGQSGTVLQTAPLSRERIVQAQPMATPTELTPNSSVPLIVAPYIQLPVGGGGAPAPYPRPQPRPAPPSQ</sequence>
<name>A0A1G7ZGB7_9BURK</name>
<protein>
    <submittedName>
        <fullName evidence="2">Uncharacterized protein</fullName>
    </submittedName>
</protein>
<evidence type="ECO:0000256" key="1">
    <source>
        <dbReference type="SAM" id="SignalP"/>
    </source>
</evidence>
<reference evidence="2 3" key="1">
    <citation type="submission" date="2016-10" db="EMBL/GenBank/DDBJ databases">
        <authorList>
            <person name="de Groot N.N."/>
        </authorList>
    </citation>
    <scope>NUCLEOTIDE SEQUENCE [LARGE SCALE GENOMIC DNA]</scope>
    <source>
        <strain evidence="2 3">LMG 2247</strain>
    </source>
</reference>
<dbReference type="OrthoDB" id="8971208at2"/>
<keyword evidence="1" id="KW-0732">Signal</keyword>
<accession>A0A1G7ZGB7</accession>
<evidence type="ECO:0000313" key="2">
    <source>
        <dbReference type="EMBL" id="SDH07576.1"/>
    </source>
</evidence>
<feature type="chain" id="PRO_5011574697" evidence="1">
    <location>
        <begin position="35"/>
        <end position="121"/>
    </location>
</feature>
<dbReference type="Proteomes" id="UP000199706">
    <property type="component" value="Unassembled WGS sequence"/>
</dbReference>
<dbReference type="EMBL" id="FNCJ01000007">
    <property type="protein sequence ID" value="SDH07576.1"/>
    <property type="molecule type" value="Genomic_DNA"/>
</dbReference>
<feature type="signal peptide" evidence="1">
    <location>
        <begin position="1"/>
        <end position="34"/>
    </location>
</feature>
<dbReference type="RefSeq" id="WP_090685684.1">
    <property type="nucleotide sequence ID" value="NZ_CADERL010000025.1"/>
</dbReference>
<dbReference type="AlphaFoldDB" id="A0A1G7ZGB7"/>
<proteinExistence type="predicted"/>